<evidence type="ECO:0000256" key="1">
    <source>
        <dbReference type="SAM" id="MobiDB-lite"/>
    </source>
</evidence>
<feature type="region of interest" description="Disordered" evidence="1">
    <location>
        <begin position="16"/>
        <end position="88"/>
    </location>
</feature>
<protein>
    <submittedName>
        <fullName evidence="2">Uncharacterized protein</fullName>
    </submittedName>
</protein>
<feature type="compositionally biased region" description="Low complexity" evidence="1">
    <location>
        <begin position="50"/>
        <end position="61"/>
    </location>
</feature>
<dbReference type="EMBL" id="FOLY01000002">
    <property type="protein sequence ID" value="SFC34017.1"/>
    <property type="molecule type" value="Genomic_DNA"/>
</dbReference>
<evidence type="ECO:0000313" key="3">
    <source>
        <dbReference type="Proteomes" id="UP000199046"/>
    </source>
</evidence>
<keyword evidence="3" id="KW-1185">Reference proteome</keyword>
<proteinExistence type="predicted"/>
<dbReference type="Proteomes" id="UP000199046">
    <property type="component" value="Unassembled WGS sequence"/>
</dbReference>
<sequence length="88" mass="9180">MGRAFCMVATTPNPFRFPEKRIGTTGGDDGQTTPIKGGNGEEGFYRNLKTTGNSGNSGNTSLEAAPQAGSLVPGKTLKSGNKREHLPV</sequence>
<evidence type="ECO:0000313" key="2">
    <source>
        <dbReference type="EMBL" id="SFC34017.1"/>
    </source>
</evidence>
<dbReference type="AlphaFoldDB" id="A0A1I1ICK1"/>
<accession>A0A1I1ICK1</accession>
<gene>
    <name evidence="2" type="ORF">SAMN05421848_1151</name>
</gene>
<name>A0A1I1ICK1_9GAMM</name>
<reference evidence="3" key="1">
    <citation type="submission" date="2016-10" db="EMBL/GenBank/DDBJ databases">
        <authorList>
            <person name="Varghese N."/>
            <person name="Submissions S."/>
        </authorList>
    </citation>
    <scope>NUCLEOTIDE SEQUENCE [LARGE SCALE GENOMIC DNA]</scope>
    <source>
        <strain evidence="3">DSM 23439</strain>
    </source>
</reference>
<organism evidence="2 3">
    <name type="scientific">Kushneria avicenniae</name>
    <dbReference type="NCBI Taxonomy" id="402385"/>
    <lineage>
        <taxon>Bacteria</taxon>
        <taxon>Pseudomonadati</taxon>
        <taxon>Pseudomonadota</taxon>
        <taxon>Gammaproteobacteria</taxon>
        <taxon>Oceanospirillales</taxon>
        <taxon>Halomonadaceae</taxon>
        <taxon>Kushneria</taxon>
    </lineage>
</organism>